<dbReference type="AlphaFoldDB" id="A0A9Q3UIK2"/>
<gene>
    <name evidence="2" type="ORF">LL252_00780</name>
</gene>
<feature type="coiled-coil region" evidence="1">
    <location>
        <begin position="198"/>
        <end position="274"/>
    </location>
</feature>
<dbReference type="RefSeq" id="WP_228232232.1">
    <property type="nucleotide sequence ID" value="NZ_JAJGNA010000001.1"/>
</dbReference>
<dbReference type="InterPro" id="IPR027417">
    <property type="entry name" value="P-loop_NTPase"/>
</dbReference>
<dbReference type="EMBL" id="JAJGNA010000001">
    <property type="protein sequence ID" value="MCC4307090.1"/>
    <property type="molecule type" value="Genomic_DNA"/>
</dbReference>
<evidence type="ECO:0000313" key="2">
    <source>
        <dbReference type="EMBL" id="MCC4307090.1"/>
    </source>
</evidence>
<evidence type="ECO:0000313" key="3">
    <source>
        <dbReference type="Proteomes" id="UP001108027"/>
    </source>
</evidence>
<accession>A0A9Q3UIK2</accession>
<dbReference type="Proteomes" id="UP001108027">
    <property type="component" value="Unassembled WGS sequence"/>
</dbReference>
<protein>
    <submittedName>
        <fullName evidence="2">AAA family ATPase</fullName>
    </submittedName>
</protein>
<feature type="coiled-coil region" evidence="1">
    <location>
        <begin position="424"/>
        <end position="458"/>
    </location>
</feature>
<dbReference type="Gene3D" id="3.40.50.300">
    <property type="entry name" value="P-loop containing nucleotide triphosphate hydrolases"/>
    <property type="match status" value="1"/>
</dbReference>
<keyword evidence="3" id="KW-1185">Reference proteome</keyword>
<keyword evidence="1" id="KW-0175">Coiled coil</keyword>
<proteinExistence type="predicted"/>
<name>A0A9Q3UIK2_9GAMM</name>
<sequence length="635" mass="71036">MDIKLLGWSSRGLRCPDMDIRFDRGEGREGEPPLVALVQMPNGTGKTTTLELIRASLSGAATSWSGEVVADYQSRTPISEEGTFVLHVKVGESVISFEIAFDFSSNSVGYRTTRPDAGGIFEGHRPPDALKRYLAKDFLSLVIFDGELAKELLDAKTTRAEAAIDALCQLDLFDQLSSIANLSWKEAKATGALSDAQIARKREVLETKEQDKDNVKRSLEKAHVKLNEYGEDLTKLDENMEEELKKHERLRGEMDEAARKCQVAEEKYDRAINELMGCYRDPYSLSEKINEGLVDFKRTLDKAKLPESSSKQFFEEIVQEERCICGTPFTEEMREEVHRRKAKYLGSEITSTLNSIKENISRFLDEDVAGDIRLGEKISSARLATEADVRAKNEKELAKKRLSGPGAEEVRAIEQKKGKIYTEMEKVQDAIETLEPRLEKLDKEVALLSDELAEAQGARSLKMKVDILNAICEDAKEITRDIIKNKLVDECNDHLAHILADNPVRISNIDNAISLQGQSAASVGQTLAVGYTFLTSLFEKSDYSFPFIVDSPANPIDTKVRREVGALIPRLVKQFVAFTISSERAGFMEGLETTAKEDILFMTVYRSDTDTNAAVVEMGKEAFEQFHQDRESANV</sequence>
<evidence type="ECO:0000256" key="1">
    <source>
        <dbReference type="SAM" id="Coils"/>
    </source>
</evidence>
<dbReference type="SUPFAM" id="SSF52540">
    <property type="entry name" value="P-loop containing nucleoside triphosphate hydrolases"/>
    <property type="match status" value="1"/>
</dbReference>
<comment type="caution">
    <text evidence="2">The sequence shown here is derived from an EMBL/GenBank/DDBJ whole genome shotgun (WGS) entry which is preliminary data.</text>
</comment>
<organism evidence="2 3">
    <name type="scientific">Alloalcanivorax marinus</name>
    <dbReference type="NCBI Taxonomy" id="1177169"/>
    <lineage>
        <taxon>Bacteria</taxon>
        <taxon>Pseudomonadati</taxon>
        <taxon>Pseudomonadota</taxon>
        <taxon>Gammaproteobacteria</taxon>
        <taxon>Oceanospirillales</taxon>
        <taxon>Alcanivoracaceae</taxon>
        <taxon>Alloalcanivorax</taxon>
    </lineage>
</organism>
<reference evidence="2" key="1">
    <citation type="submission" date="2021-10" db="EMBL/GenBank/DDBJ databases">
        <title>The diversity and Nitrogen Metabolism of Culturable Nitrate-Utilizing Bacteria Within the Oxygen Minimum Zone of the Changjiang (Yangtze River)Estuary.</title>
        <authorList>
            <person name="Zhang D."/>
            <person name="Zheng J."/>
            <person name="Liu S."/>
            <person name="He W."/>
        </authorList>
    </citation>
    <scope>NUCLEOTIDE SEQUENCE</scope>
    <source>
        <strain evidence="2">FXH-223</strain>
    </source>
</reference>